<dbReference type="GO" id="GO:0008483">
    <property type="term" value="F:transaminase activity"/>
    <property type="evidence" value="ECO:0007669"/>
    <property type="project" value="UniProtKB-KW"/>
</dbReference>
<dbReference type="InterPro" id="IPR015424">
    <property type="entry name" value="PyrdxlP-dep_Trfase"/>
</dbReference>
<keyword evidence="5" id="KW-1185">Reference proteome</keyword>
<evidence type="ECO:0000313" key="4">
    <source>
        <dbReference type="EMBL" id="GCE44677.1"/>
    </source>
</evidence>
<keyword evidence="4" id="KW-0808">Transferase</keyword>
<dbReference type="PANTHER" id="PTHR45688:SF13">
    <property type="entry name" value="ALANINE--GLYOXYLATE AMINOTRANSFERASE 2-LIKE"/>
    <property type="match status" value="1"/>
</dbReference>
<dbReference type="EMBL" id="BHYM01000101">
    <property type="protein sequence ID" value="GCE44677.1"/>
    <property type="molecule type" value="Genomic_DNA"/>
</dbReference>
<dbReference type="GO" id="GO:0030170">
    <property type="term" value="F:pyridoxal phosphate binding"/>
    <property type="evidence" value="ECO:0007669"/>
    <property type="project" value="InterPro"/>
</dbReference>
<gene>
    <name evidence="4" type="ORF">Rhow_000268</name>
</gene>
<dbReference type="RefSeq" id="WP_225858527.1">
    <property type="nucleotide sequence ID" value="NZ_BHYM01000101.1"/>
</dbReference>
<dbReference type="Gene3D" id="3.90.1150.10">
    <property type="entry name" value="Aspartate Aminotransferase, domain 1"/>
    <property type="match status" value="1"/>
</dbReference>
<sequence length="410" mass="44103">MGSHSPLFYDSPLAVQSAAGVWLTSMDGVTYLDGYNNVPHVGHCHPYVVEAVHEQARQLNIHTRYLNDRVLDYAEQLLTTVDQPLARLALTNSGSEANELALRIARQHTGHTGVLVTDFSYHGNTTSLAELTTGLPVREPLGAHVRALTIPDMDHESEGEEAVLARSLALVDTAIASLQQAGHGVSALLFYPLFSTEGLPRLPKGYVTMVVDRVRSAGGLVIADEVQAGFGRVGTSMWGHQLFDMVPDFVTLGRPMGNGHPLGGVITTTNLLDEFGSNNLYFNTFAGNPVSAAAGLAVLKVMNAEQLLDNADTTGGLLRGKLTELAGRYDFISAAKGQGLFTGLEFVDPTTGAPAPAIAKQVVEGMLARKVLISRIGRNDNMLKIRPPIPFNRQHVEILTDRLADCLTHL</sequence>
<comment type="similarity">
    <text evidence="1 3">Belongs to the class-III pyridoxal-phosphate-dependent aminotransferase family.</text>
</comment>
<dbReference type="Gene3D" id="3.40.640.10">
    <property type="entry name" value="Type I PLP-dependent aspartate aminotransferase-like (Major domain)"/>
    <property type="match status" value="1"/>
</dbReference>
<proteinExistence type="inferred from homology"/>
<dbReference type="Pfam" id="PF00202">
    <property type="entry name" value="Aminotran_3"/>
    <property type="match status" value="1"/>
</dbReference>
<reference evidence="4 5" key="1">
    <citation type="submission" date="2018-11" db="EMBL/GenBank/DDBJ databases">
        <title>Microbial catabolism of amino acid.</title>
        <authorList>
            <person name="Hibi M."/>
            <person name="Ogawa J."/>
        </authorList>
    </citation>
    <scope>NUCLEOTIDE SEQUENCE [LARGE SCALE GENOMIC DNA]</scope>
    <source>
        <strain evidence="4 5">C31-06</strain>
    </source>
</reference>
<dbReference type="PIRSF" id="PIRSF000521">
    <property type="entry name" value="Transaminase_4ab_Lys_Orn"/>
    <property type="match status" value="1"/>
</dbReference>
<evidence type="ECO:0000256" key="3">
    <source>
        <dbReference type="RuleBase" id="RU003560"/>
    </source>
</evidence>
<dbReference type="PANTHER" id="PTHR45688">
    <property type="match status" value="1"/>
</dbReference>
<dbReference type="Proteomes" id="UP000287519">
    <property type="component" value="Unassembled WGS sequence"/>
</dbReference>
<comment type="caution">
    <text evidence="4">The sequence shown here is derived from an EMBL/GenBank/DDBJ whole genome shotgun (WGS) entry which is preliminary data.</text>
</comment>
<evidence type="ECO:0000256" key="1">
    <source>
        <dbReference type="ARBA" id="ARBA00008954"/>
    </source>
</evidence>
<keyword evidence="4" id="KW-0032">Aminotransferase</keyword>
<organism evidence="4 5">
    <name type="scientific">Rhodococcus wratislaviensis</name>
    <name type="common">Tsukamurella wratislaviensis</name>
    <dbReference type="NCBI Taxonomy" id="44752"/>
    <lineage>
        <taxon>Bacteria</taxon>
        <taxon>Bacillati</taxon>
        <taxon>Actinomycetota</taxon>
        <taxon>Actinomycetes</taxon>
        <taxon>Mycobacteriales</taxon>
        <taxon>Nocardiaceae</taxon>
        <taxon>Rhodococcus</taxon>
    </lineage>
</organism>
<dbReference type="AlphaFoldDB" id="A0A402CM20"/>
<dbReference type="SUPFAM" id="SSF53383">
    <property type="entry name" value="PLP-dependent transferases"/>
    <property type="match status" value="1"/>
</dbReference>
<dbReference type="CDD" id="cd00610">
    <property type="entry name" value="OAT_like"/>
    <property type="match status" value="1"/>
</dbReference>
<dbReference type="InterPro" id="IPR015422">
    <property type="entry name" value="PyrdxlP-dep_Trfase_small"/>
</dbReference>
<name>A0A402CM20_RHOWR</name>
<accession>A0A402CM20</accession>
<protein>
    <submittedName>
        <fullName evidence="4">Omega-amino acid--pyruvate aminotransferase</fullName>
    </submittedName>
</protein>
<dbReference type="InterPro" id="IPR005814">
    <property type="entry name" value="Aminotrans_3"/>
</dbReference>
<evidence type="ECO:0000256" key="2">
    <source>
        <dbReference type="ARBA" id="ARBA00022898"/>
    </source>
</evidence>
<evidence type="ECO:0000313" key="5">
    <source>
        <dbReference type="Proteomes" id="UP000287519"/>
    </source>
</evidence>
<dbReference type="InterPro" id="IPR015421">
    <property type="entry name" value="PyrdxlP-dep_Trfase_major"/>
</dbReference>
<keyword evidence="2 3" id="KW-0663">Pyridoxal phosphate</keyword>
<keyword evidence="4" id="KW-0670">Pyruvate</keyword>